<dbReference type="PRINTS" id="PR00747">
    <property type="entry name" value="GLYHDRLASE47"/>
</dbReference>
<comment type="subcellular location">
    <subcellularLocation>
        <location evidence="1">Endoplasmic reticulum</location>
    </subcellularLocation>
</comment>
<dbReference type="PANTHER" id="PTHR45679">
    <property type="entry name" value="ER DEGRADATION-ENHANCING ALPHA-MANNOSIDASE-LIKE PROTEIN 2"/>
    <property type="match status" value="1"/>
</dbReference>
<sequence>MIYFCISFFFFLIIHNKIGLAHDMENLKYRVKNIFYHAYDSYLKYAYPLDELRPLSCDGHDTWGSFSLTLIDALDTLVIMDNFTEFRRAARALLRHLNSEKNVNASVFETNIRVVGGLISAHLLSRRAGFEVEPSWPCSGALLSQAEIFANKLLPAFNTPTGMPYGTINFKLGGVPVNETTVTCVAGVGTFILEFGTLSRLTGDPRYEAAAMRALKAIWKHRSSLGLLGNHIDITTGSWTARDATIVSESILILNI</sequence>
<reference evidence="7" key="2">
    <citation type="journal article" date="2006" name="PLoS Pathog.">
        <title>New perspectives on host-parasite interplay by comparative transcriptomic and proteomic analyses of Schistosoma japonicum.</title>
        <authorList>
            <person name="Liu F."/>
            <person name="Lu J."/>
            <person name="Hu W."/>
            <person name="Wang S.Y."/>
            <person name="Cui S.J."/>
            <person name="Chi M."/>
            <person name="Yan Q."/>
            <person name="Wang X.R."/>
            <person name="Song H.D."/>
            <person name="Xu X.N."/>
            <person name="Wang J.J."/>
            <person name="Zhang X.L."/>
            <person name="Zhang X."/>
            <person name="Wang Z.Q."/>
            <person name="Xue C.L."/>
            <person name="Brindley P.J."/>
            <person name="McManus D.P."/>
            <person name="Yang P.Y."/>
            <person name="Feng Z."/>
            <person name="Chen Z."/>
            <person name="Han Z.G."/>
        </authorList>
    </citation>
    <scope>NUCLEOTIDE SEQUENCE</scope>
</reference>
<dbReference type="GO" id="GO:0044322">
    <property type="term" value="C:endoplasmic reticulum quality control compartment"/>
    <property type="evidence" value="ECO:0007669"/>
    <property type="project" value="GOC"/>
</dbReference>
<proteinExistence type="evidence at transcript level"/>
<dbReference type="GO" id="GO:0005975">
    <property type="term" value="P:carbohydrate metabolic process"/>
    <property type="evidence" value="ECO:0007669"/>
    <property type="project" value="InterPro"/>
</dbReference>
<accession>Q5DFD7</accession>
<evidence type="ECO:0000256" key="1">
    <source>
        <dbReference type="ARBA" id="ARBA00004240"/>
    </source>
</evidence>
<dbReference type="GO" id="GO:0004571">
    <property type="term" value="F:mannosyl-oligosaccharide 1,2-alpha-mannosidase activity"/>
    <property type="evidence" value="ECO:0007669"/>
    <property type="project" value="InterPro"/>
</dbReference>
<reference evidence="7" key="1">
    <citation type="submission" date="2004-11" db="EMBL/GenBank/DDBJ databases">
        <title>The full-length cDNA sequences of Schistosoma japonicum genes.</title>
        <authorList>
            <person name="Han Z."/>
        </authorList>
    </citation>
    <scope>NUCLEOTIDE SEQUENCE</scope>
</reference>
<keyword evidence="4" id="KW-0325">Glycoprotein</keyword>
<dbReference type="CAZy" id="GH47">
    <property type="family name" value="Glycoside Hydrolase Family 47"/>
</dbReference>
<dbReference type="Gene3D" id="1.50.10.10">
    <property type="match status" value="1"/>
</dbReference>
<dbReference type="GO" id="GO:0016020">
    <property type="term" value="C:membrane"/>
    <property type="evidence" value="ECO:0007669"/>
    <property type="project" value="InterPro"/>
</dbReference>
<dbReference type="GO" id="GO:1904380">
    <property type="term" value="P:endoplasmic reticulum mannose trimming"/>
    <property type="evidence" value="ECO:0007669"/>
    <property type="project" value="InterPro"/>
</dbReference>
<dbReference type="AlphaFoldDB" id="Q5DFD7"/>
<dbReference type="InterPro" id="IPR012341">
    <property type="entry name" value="6hp_glycosidase-like_sf"/>
</dbReference>
<evidence type="ECO:0000256" key="5">
    <source>
        <dbReference type="RuleBase" id="RU361193"/>
    </source>
</evidence>
<name>Q5DFD7_SCHJA</name>
<evidence type="ECO:0000256" key="4">
    <source>
        <dbReference type="ARBA" id="ARBA00023180"/>
    </source>
</evidence>
<keyword evidence="3" id="KW-0256">Endoplasmic reticulum</keyword>
<evidence type="ECO:0000256" key="3">
    <source>
        <dbReference type="ARBA" id="ARBA00022824"/>
    </source>
</evidence>
<dbReference type="SUPFAM" id="SSF48225">
    <property type="entry name" value="Seven-hairpin glycosidases"/>
    <property type="match status" value="1"/>
</dbReference>
<feature type="chain" id="PRO_5004254978" description="alpha-1,2-Mannosidase" evidence="6">
    <location>
        <begin position="22"/>
        <end position="256"/>
    </location>
</feature>
<keyword evidence="5" id="KW-0378">Hydrolase</keyword>
<evidence type="ECO:0000256" key="2">
    <source>
        <dbReference type="ARBA" id="ARBA00007658"/>
    </source>
</evidence>
<dbReference type="InterPro" id="IPR036026">
    <property type="entry name" value="Seven-hairpin_glycosidases"/>
</dbReference>
<feature type="signal peptide" evidence="6">
    <location>
        <begin position="1"/>
        <end position="21"/>
    </location>
</feature>
<dbReference type="GO" id="GO:0005509">
    <property type="term" value="F:calcium ion binding"/>
    <property type="evidence" value="ECO:0007669"/>
    <property type="project" value="InterPro"/>
</dbReference>
<dbReference type="InterPro" id="IPR044674">
    <property type="entry name" value="EDEM1/2/3"/>
</dbReference>
<evidence type="ECO:0000313" key="7">
    <source>
        <dbReference type="EMBL" id="AAW25469.1"/>
    </source>
</evidence>
<comment type="similarity">
    <text evidence="2 5">Belongs to the glycosyl hydrolase 47 family.</text>
</comment>
<protein>
    <recommendedName>
        <fullName evidence="5">alpha-1,2-Mannosidase</fullName>
        <ecNumber evidence="5">3.2.1.-</ecNumber>
    </recommendedName>
</protein>
<dbReference type="EMBL" id="AY813737">
    <property type="protein sequence ID" value="AAW25469.1"/>
    <property type="molecule type" value="mRNA"/>
</dbReference>
<dbReference type="EC" id="3.2.1.-" evidence="5"/>
<evidence type="ECO:0000256" key="6">
    <source>
        <dbReference type="SAM" id="SignalP"/>
    </source>
</evidence>
<keyword evidence="5" id="KW-0326">Glycosidase</keyword>
<keyword evidence="6" id="KW-0732">Signal</keyword>
<organism evidence="7">
    <name type="scientific">Schistosoma japonicum</name>
    <name type="common">Blood fluke</name>
    <dbReference type="NCBI Taxonomy" id="6182"/>
    <lineage>
        <taxon>Eukaryota</taxon>
        <taxon>Metazoa</taxon>
        <taxon>Spiralia</taxon>
        <taxon>Lophotrochozoa</taxon>
        <taxon>Platyhelminthes</taxon>
        <taxon>Trematoda</taxon>
        <taxon>Digenea</taxon>
        <taxon>Strigeidida</taxon>
        <taxon>Schistosomatoidea</taxon>
        <taxon>Schistosomatidae</taxon>
        <taxon>Schistosoma</taxon>
    </lineage>
</organism>
<dbReference type="InterPro" id="IPR001382">
    <property type="entry name" value="Glyco_hydro_47"/>
</dbReference>
<dbReference type="Pfam" id="PF01532">
    <property type="entry name" value="Glyco_hydro_47"/>
    <property type="match status" value="1"/>
</dbReference>
<dbReference type="PANTHER" id="PTHR45679:SF6">
    <property type="entry name" value="ER DEGRADATION-ENHANCING ALPHA-MANNOSIDASE-LIKE PROTEIN 2"/>
    <property type="match status" value="1"/>
</dbReference>